<feature type="chain" id="PRO_5035772249" description="C-type lectin domain-containing protein" evidence="2">
    <location>
        <begin position="20"/>
        <end position="995"/>
    </location>
</feature>
<name>A0A8S1DS93_9INSE</name>
<dbReference type="SUPFAM" id="SSF81631">
    <property type="entry name" value="PAP/OAS1 substrate-binding domain"/>
    <property type="match status" value="1"/>
</dbReference>
<dbReference type="CDD" id="cd00037">
    <property type="entry name" value="CLECT"/>
    <property type="match status" value="1"/>
</dbReference>
<dbReference type="Pfam" id="PF22600">
    <property type="entry name" value="MTPAP-like_central"/>
    <property type="match status" value="1"/>
</dbReference>
<dbReference type="InterPro" id="IPR043519">
    <property type="entry name" value="NT_sf"/>
</dbReference>
<keyword evidence="5" id="KW-1185">Reference proteome</keyword>
<dbReference type="SUPFAM" id="SSF56436">
    <property type="entry name" value="C-type lectin-like"/>
    <property type="match status" value="1"/>
</dbReference>
<evidence type="ECO:0000259" key="3">
    <source>
        <dbReference type="PROSITE" id="PS50041"/>
    </source>
</evidence>
<evidence type="ECO:0000256" key="1">
    <source>
        <dbReference type="SAM" id="MobiDB-lite"/>
    </source>
</evidence>
<dbReference type="GO" id="GO:0050265">
    <property type="term" value="F:RNA uridylyltransferase activity"/>
    <property type="evidence" value="ECO:0007669"/>
    <property type="project" value="TreeGrafter"/>
</dbReference>
<dbReference type="Proteomes" id="UP000494165">
    <property type="component" value="Unassembled WGS sequence"/>
</dbReference>
<gene>
    <name evidence="4" type="ORF">CLODIP_2_CD13927</name>
</gene>
<dbReference type="CDD" id="cd05402">
    <property type="entry name" value="NT_PAP_TUTase"/>
    <property type="match status" value="1"/>
</dbReference>
<feature type="region of interest" description="Disordered" evidence="1">
    <location>
        <begin position="974"/>
        <end position="995"/>
    </location>
</feature>
<dbReference type="SMART" id="SM00034">
    <property type="entry name" value="CLECT"/>
    <property type="match status" value="1"/>
</dbReference>
<dbReference type="Pfam" id="PF00059">
    <property type="entry name" value="Lectin_C"/>
    <property type="match status" value="1"/>
</dbReference>
<dbReference type="InterPro" id="IPR001304">
    <property type="entry name" value="C-type_lectin-like"/>
</dbReference>
<dbReference type="PANTHER" id="PTHR12271">
    <property type="entry name" value="POLY A POLYMERASE CID PAP -RELATED"/>
    <property type="match status" value="1"/>
</dbReference>
<dbReference type="PROSITE" id="PS50041">
    <property type="entry name" value="C_TYPE_LECTIN_2"/>
    <property type="match status" value="1"/>
</dbReference>
<dbReference type="EMBL" id="CADEPI010000318">
    <property type="protein sequence ID" value="CAB3383671.1"/>
    <property type="molecule type" value="Genomic_DNA"/>
</dbReference>
<dbReference type="InterPro" id="IPR016186">
    <property type="entry name" value="C-type_lectin-like/link_sf"/>
</dbReference>
<comment type="caution">
    <text evidence="4">The sequence shown here is derived from an EMBL/GenBank/DDBJ whole genome shotgun (WGS) entry which is preliminary data.</text>
</comment>
<dbReference type="PANTHER" id="PTHR12271:SF66">
    <property type="entry name" value="TERMINAL URIDYLYLTRANSFERASE TAILOR"/>
    <property type="match status" value="1"/>
</dbReference>
<dbReference type="InterPro" id="IPR016187">
    <property type="entry name" value="CTDL_fold"/>
</dbReference>
<dbReference type="SUPFAM" id="SSF81301">
    <property type="entry name" value="Nucleotidyltransferase"/>
    <property type="match status" value="1"/>
</dbReference>
<feature type="signal peptide" evidence="2">
    <location>
        <begin position="1"/>
        <end position="19"/>
    </location>
</feature>
<evidence type="ECO:0000313" key="5">
    <source>
        <dbReference type="Proteomes" id="UP000494165"/>
    </source>
</evidence>
<sequence>MSKLPLLLVLAAAFLTANAISLEQIDSKLNSIVTELGALKKDQSETKAEISETKQLVKDLKRDFQLAFSKQAKKFLKNKPHALKYYFQVSERLECDRISSNLTTLSNGKKYWIPAQNASISLSWYKAKEMCEKNAMRLASPKTSEELELLSQKAASHFEEDAAFWLSASDVGQQPGDLRWHGGDVLPRNSHLWFYSRYVSEPDVNSQFTRACVYAKPSAKLYDAPCGASHLVLCQQDDASHWWHSRHSPVAVLCPAGLGHFAFPPQYLLPFLTRFTPAVLIFFLISNDGDTRSRSSKTDEDDEVEEYWKLHEKSLAHLTKKRERGEFPNVTWDGHTIYASFAAGEKTLDFQKMSWAMRKHGYTTRVNLIDNDAYIVGFRDQIGAEKALTNQDGNIITRPIFKIAPKAAKKPVPRLDSSDSWEAQAKQLAVAFKLAVTPEVEEQHHKQREHILTDIVTAFQPLCRKVDCFVYGSRATGLADIDSDIDVHIKLDYADCDFEKPLSKESHEKLLRAAVKLLRRKPLVFSNTYFVLAARVPVLHFLHNPTNVECDVTFKNMLGVHNSQFLRFISAQDERIFLLFFLVKRWRKAHQLQMSNYCFTMLAILFLQTLPQPLLPPILQLKGDADRLVLEQGWVCGFSTKRIANHNRSSLKQLTIAFFGFLARLDFGVDVICPMTASTVEKWRFLRAETLPEEMQGLARLDKKEGLLVKKPVCVQDPFELNHNVAKNLGAKDSTEFTTFCAKLAEYCELKTNLSIEDLLKFSPSCEGVKLQDNSFTQKIFLQNYFPADFELLKSKSIRELWFEDVVRVIYDLFKDVLNCAEERGMQMDSPPRKVQKIPGKSERLAAWTFSTRTMLFSGRKKQQVNVKACYFIREAMTSRVMINNSDSVSREFLTFNTELTPHVKPTYVEVHLRNVGSAVDSFHSLCCFLDKNLQGMVEKSLASPYQKLWQALNRGCFSLEEQLDFLSVQAKKTPRPAEESNPFLEAIEKVNDGD</sequence>
<dbReference type="Gene3D" id="1.10.1410.10">
    <property type="match status" value="1"/>
</dbReference>
<evidence type="ECO:0000256" key="2">
    <source>
        <dbReference type="SAM" id="SignalP"/>
    </source>
</evidence>
<reference evidence="4 5" key="1">
    <citation type="submission" date="2020-04" db="EMBL/GenBank/DDBJ databases">
        <authorList>
            <person name="Alioto T."/>
            <person name="Alioto T."/>
            <person name="Gomez Garrido J."/>
        </authorList>
    </citation>
    <scope>NUCLEOTIDE SEQUENCE [LARGE SCALE GENOMIC DNA]</scope>
</reference>
<dbReference type="Gene3D" id="3.10.100.10">
    <property type="entry name" value="Mannose-Binding Protein A, subunit A"/>
    <property type="match status" value="1"/>
</dbReference>
<dbReference type="Gene3D" id="3.30.460.10">
    <property type="entry name" value="Beta Polymerase, domain 2"/>
    <property type="match status" value="1"/>
</dbReference>
<dbReference type="GO" id="GO:0031123">
    <property type="term" value="P:RNA 3'-end processing"/>
    <property type="evidence" value="ECO:0007669"/>
    <property type="project" value="TreeGrafter"/>
</dbReference>
<evidence type="ECO:0000313" key="4">
    <source>
        <dbReference type="EMBL" id="CAB3383671.1"/>
    </source>
</evidence>
<feature type="domain" description="C-type lectin" evidence="3">
    <location>
        <begin position="106"/>
        <end position="235"/>
    </location>
</feature>
<dbReference type="AlphaFoldDB" id="A0A8S1DS93"/>
<protein>
    <recommendedName>
        <fullName evidence="3">C-type lectin domain-containing protein</fullName>
    </recommendedName>
</protein>
<accession>A0A8S1DS93</accession>
<organism evidence="4 5">
    <name type="scientific">Cloeon dipterum</name>
    <dbReference type="NCBI Taxonomy" id="197152"/>
    <lineage>
        <taxon>Eukaryota</taxon>
        <taxon>Metazoa</taxon>
        <taxon>Ecdysozoa</taxon>
        <taxon>Arthropoda</taxon>
        <taxon>Hexapoda</taxon>
        <taxon>Insecta</taxon>
        <taxon>Pterygota</taxon>
        <taxon>Palaeoptera</taxon>
        <taxon>Ephemeroptera</taxon>
        <taxon>Pisciforma</taxon>
        <taxon>Baetidae</taxon>
        <taxon>Cloeon</taxon>
    </lineage>
</organism>
<dbReference type="OrthoDB" id="407432at2759"/>
<keyword evidence="2" id="KW-0732">Signal</keyword>
<proteinExistence type="predicted"/>
<dbReference type="InterPro" id="IPR054708">
    <property type="entry name" value="MTPAP-like_central"/>
</dbReference>